<gene>
    <name evidence="5" type="ORF">S12H4_18618</name>
</gene>
<evidence type="ECO:0000256" key="2">
    <source>
        <dbReference type="ARBA" id="ARBA00022833"/>
    </source>
</evidence>
<dbReference type="InterPro" id="IPR002328">
    <property type="entry name" value="ADH_Zn_CS"/>
</dbReference>
<dbReference type="PANTHER" id="PTHR43401:SF2">
    <property type="entry name" value="L-THREONINE 3-DEHYDROGENASE"/>
    <property type="match status" value="1"/>
</dbReference>
<feature type="domain" description="Alcohol dehydrogenase-like N-terminal" evidence="4">
    <location>
        <begin position="24"/>
        <end position="138"/>
    </location>
</feature>
<proteinExistence type="predicted"/>
<dbReference type="InterPro" id="IPR013154">
    <property type="entry name" value="ADH-like_N"/>
</dbReference>
<comment type="caution">
    <text evidence="5">The sequence shown here is derived from an EMBL/GenBank/DDBJ whole genome shotgun (WGS) entry which is preliminary data.</text>
</comment>
<dbReference type="GO" id="GO:0016491">
    <property type="term" value="F:oxidoreductase activity"/>
    <property type="evidence" value="ECO:0007669"/>
    <property type="project" value="UniProtKB-KW"/>
</dbReference>
<evidence type="ECO:0000313" key="5">
    <source>
        <dbReference type="EMBL" id="GAI77667.1"/>
    </source>
</evidence>
<dbReference type="SUPFAM" id="SSF50129">
    <property type="entry name" value="GroES-like"/>
    <property type="match status" value="1"/>
</dbReference>
<keyword evidence="3" id="KW-0560">Oxidoreductase</keyword>
<dbReference type="Pfam" id="PF08240">
    <property type="entry name" value="ADH_N"/>
    <property type="match status" value="1"/>
</dbReference>
<dbReference type="InterPro" id="IPR011032">
    <property type="entry name" value="GroES-like_sf"/>
</dbReference>
<evidence type="ECO:0000259" key="4">
    <source>
        <dbReference type="Pfam" id="PF08240"/>
    </source>
</evidence>
<dbReference type="PROSITE" id="PS00059">
    <property type="entry name" value="ADH_ZINC"/>
    <property type="match status" value="1"/>
</dbReference>
<dbReference type="PANTHER" id="PTHR43401">
    <property type="entry name" value="L-THREONINE 3-DEHYDROGENASE"/>
    <property type="match status" value="1"/>
</dbReference>
<dbReference type="Gene3D" id="3.40.50.720">
    <property type="entry name" value="NAD(P)-binding Rossmann-like Domain"/>
    <property type="match status" value="1"/>
</dbReference>
<keyword evidence="1" id="KW-0479">Metal-binding</keyword>
<sequence length="209" mass="22706">MKAAVKVDQREECIIKDIPIPTPKPDEALVKVKAAGFCGTDVAIINNNFMGRHGRVKLPLIPGHELSGEVVEIGKNVKKIKIGDRVTSSDIKGCGNCYGCKIGLFHFCRNWDHLGIDSPGCFAEYIVVSEEILFPVPDNISDDEATLLELMTTSIRAFRMNCLKSGSTVVFLGPGPFGLLLLQSAIAANREPTIPTLTFSTLFAPFNSL</sequence>
<keyword evidence="2" id="KW-0862">Zinc</keyword>
<accession>X1RA75</accession>
<evidence type="ECO:0000256" key="1">
    <source>
        <dbReference type="ARBA" id="ARBA00022723"/>
    </source>
</evidence>
<reference evidence="5" key="1">
    <citation type="journal article" date="2014" name="Front. Microbiol.">
        <title>High frequency of phylogenetically diverse reductive dehalogenase-homologous genes in deep subseafloor sedimentary metagenomes.</title>
        <authorList>
            <person name="Kawai M."/>
            <person name="Futagami T."/>
            <person name="Toyoda A."/>
            <person name="Takaki Y."/>
            <person name="Nishi S."/>
            <person name="Hori S."/>
            <person name="Arai W."/>
            <person name="Tsubouchi T."/>
            <person name="Morono Y."/>
            <person name="Uchiyama I."/>
            <person name="Ito T."/>
            <person name="Fujiyama A."/>
            <person name="Inagaki F."/>
            <person name="Takami H."/>
        </authorList>
    </citation>
    <scope>NUCLEOTIDE SEQUENCE</scope>
    <source>
        <strain evidence="5">Expedition CK06-06</strain>
    </source>
</reference>
<protein>
    <recommendedName>
        <fullName evidence="4">Alcohol dehydrogenase-like N-terminal domain-containing protein</fullName>
    </recommendedName>
</protein>
<name>X1RA75_9ZZZZ</name>
<dbReference type="EMBL" id="BARW01009216">
    <property type="protein sequence ID" value="GAI77667.1"/>
    <property type="molecule type" value="Genomic_DNA"/>
</dbReference>
<dbReference type="Gene3D" id="3.90.180.10">
    <property type="entry name" value="Medium-chain alcohol dehydrogenases, catalytic domain"/>
    <property type="match status" value="1"/>
</dbReference>
<dbReference type="InterPro" id="IPR050129">
    <property type="entry name" value="Zn_alcohol_dh"/>
</dbReference>
<evidence type="ECO:0000256" key="3">
    <source>
        <dbReference type="ARBA" id="ARBA00023002"/>
    </source>
</evidence>
<dbReference type="AlphaFoldDB" id="X1RA75"/>
<dbReference type="GO" id="GO:0008270">
    <property type="term" value="F:zinc ion binding"/>
    <property type="evidence" value="ECO:0007669"/>
    <property type="project" value="InterPro"/>
</dbReference>
<organism evidence="5">
    <name type="scientific">marine sediment metagenome</name>
    <dbReference type="NCBI Taxonomy" id="412755"/>
    <lineage>
        <taxon>unclassified sequences</taxon>
        <taxon>metagenomes</taxon>
        <taxon>ecological metagenomes</taxon>
    </lineage>
</organism>